<evidence type="ECO:0000259" key="3">
    <source>
        <dbReference type="Pfam" id="PF00109"/>
    </source>
</evidence>
<proteinExistence type="predicted"/>
<dbReference type="AlphaFoldDB" id="A0A3D9UFC2"/>
<dbReference type="InterPro" id="IPR016039">
    <property type="entry name" value="Thiolase-like"/>
</dbReference>
<name>A0A3D9UFC2_9GAMM</name>
<dbReference type="Proteomes" id="UP000256294">
    <property type="component" value="Unassembled WGS sequence"/>
</dbReference>
<feature type="domain" description="Beta-ketoacyl synthase-like N-terminal" evidence="3">
    <location>
        <begin position="5"/>
        <end position="121"/>
    </location>
</feature>
<gene>
    <name evidence="4" type="ORF">BDD26_2807</name>
</gene>
<dbReference type="GO" id="GO:0005737">
    <property type="term" value="C:cytoplasm"/>
    <property type="evidence" value="ECO:0007669"/>
    <property type="project" value="TreeGrafter"/>
</dbReference>
<dbReference type="EMBL" id="QTUB01000001">
    <property type="protein sequence ID" value="REF27966.1"/>
    <property type="molecule type" value="Genomic_DNA"/>
</dbReference>
<dbReference type="SUPFAM" id="SSF53901">
    <property type="entry name" value="Thiolase-like"/>
    <property type="match status" value="1"/>
</dbReference>
<keyword evidence="1" id="KW-0596">Phosphopantetheine</keyword>
<dbReference type="GO" id="GO:0005886">
    <property type="term" value="C:plasma membrane"/>
    <property type="evidence" value="ECO:0007669"/>
    <property type="project" value="TreeGrafter"/>
</dbReference>
<dbReference type="InterPro" id="IPR014030">
    <property type="entry name" value="Ketoacyl_synth_N"/>
</dbReference>
<evidence type="ECO:0000256" key="2">
    <source>
        <dbReference type="ARBA" id="ARBA00022553"/>
    </source>
</evidence>
<dbReference type="Gene3D" id="3.40.47.10">
    <property type="match status" value="1"/>
</dbReference>
<dbReference type="GO" id="GO:0006633">
    <property type="term" value="P:fatty acid biosynthetic process"/>
    <property type="evidence" value="ECO:0007669"/>
    <property type="project" value="TreeGrafter"/>
</dbReference>
<comment type="caution">
    <text evidence="4">The sequence shown here is derived from an EMBL/GenBank/DDBJ whole genome shotgun (WGS) entry which is preliminary data.</text>
</comment>
<accession>A0A3D9UFC2</accession>
<keyword evidence="2" id="KW-0597">Phosphoprotein</keyword>
<evidence type="ECO:0000256" key="1">
    <source>
        <dbReference type="ARBA" id="ARBA00022450"/>
    </source>
</evidence>
<keyword evidence="5" id="KW-1185">Reference proteome</keyword>
<dbReference type="GO" id="GO:0071770">
    <property type="term" value="P:DIM/DIP cell wall layer assembly"/>
    <property type="evidence" value="ECO:0007669"/>
    <property type="project" value="TreeGrafter"/>
</dbReference>
<dbReference type="Pfam" id="PF00109">
    <property type="entry name" value="ketoacyl-synt"/>
    <property type="match status" value="1"/>
</dbReference>
<dbReference type="GO" id="GO:0004312">
    <property type="term" value="F:fatty acid synthase activity"/>
    <property type="evidence" value="ECO:0007669"/>
    <property type="project" value="TreeGrafter"/>
</dbReference>
<organism evidence="4 5">
    <name type="scientific">Xenorhabdus cabanillasii</name>
    <dbReference type="NCBI Taxonomy" id="351673"/>
    <lineage>
        <taxon>Bacteria</taxon>
        <taxon>Pseudomonadati</taxon>
        <taxon>Pseudomonadota</taxon>
        <taxon>Gammaproteobacteria</taxon>
        <taxon>Enterobacterales</taxon>
        <taxon>Morganellaceae</taxon>
        <taxon>Xenorhabdus</taxon>
    </lineage>
</organism>
<evidence type="ECO:0000313" key="4">
    <source>
        <dbReference type="EMBL" id="REF27966.1"/>
    </source>
</evidence>
<dbReference type="PANTHER" id="PTHR43775">
    <property type="entry name" value="FATTY ACID SYNTHASE"/>
    <property type="match status" value="1"/>
</dbReference>
<reference evidence="4 5" key="1">
    <citation type="submission" date="2018-08" db="EMBL/GenBank/DDBJ databases">
        <title>Genomic Encyclopedia of Archaeal and Bacterial Type Strains, Phase II (KMG-II): from individual species to whole genera.</title>
        <authorList>
            <person name="Goeker M."/>
        </authorList>
    </citation>
    <scope>NUCLEOTIDE SEQUENCE [LARGE SCALE GENOMIC DNA]</scope>
    <source>
        <strain evidence="4 5">DSM 17905</strain>
    </source>
</reference>
<protein>
    <submittedName>
        <fullName evidence="4">Beta-ketoacyl synthase-like protein</fullName>
    </submittedName>
</protein>
<dbReference type="RefSeq" id="WP_115826838.1">
    <property type="nucleotide sequence ID" value="NZ_QTUB01000001.1"/>
</dbReference>
<sequence>MEYSIIGVAAYFGGGLSLSHYWQILVDGGSLIGVIGEERYQLNNRQTPVKWGLREKIRGMFLENIDNFGRHIFPFSSSAIMFADPRQRLFLQTCWQLLEDVGLAASTLSGKKVGVFVARMAGI</sequence>
<evidence type="ECO:0000313" key="5">
    <source>
        <dbReference type="Proteomes" id="UP000256294"/>
    </source>
</evidence>
<dbReference type="InterPro" id="IPR050091">
    <property type="entry name" value="PKS_NRPS_Biosynth_Enz"/>
</dbReference>
<dbReference type="PANTHER" id="PTHR43775:SF37">
    <property type="entry name" value="SI:DKEY-61P9.11"/>
    <property type="match status" value="1"/>
</dbReference>